<dbReference type="GO" id="GO:0003700">
    <property type="term" value="F:DNA-binding transcription factor activity"/>
    <property type="evidence" value="ECO:0007669"/>
    <property type="project" value="TreeGrafter"/>
</dbReference>
<dbReference type="GO" id="GO:0000976">
    <property type="term" value="F:transcription cis-regulatory region binding"/>
    <property type="evidence" value="ECO:0007669"/>
    <property type="project" value="TreeGrafter"/>
</dbReference>
<dbReference type="AlphaFoldDB" id="A0A1X2EJG7"/>
<feature type="domain" description="HTH tetR-type" evidence="3">
    <location>
        <begin position="20"/>
        <end position="80"/>
    </location>
</feature>
<evidence type="ECO:0000313" key="4">
    <source>
        <dbReference type="EMBL" id="ORX03969.1"/>
    </source>
</evidence>
<gene>
    <name evidence="4" type="ORF">AWC30_10415</name>
</gene>
<evidence type="ECO:0000259" key="3">
    <source>
        <dbReference type="PROSITE" id="PS50977"/>
    </source>
</evidence>
<dbReference type="InterPro" id="IPR050109">
    <property type="entry name" value="HTH-type_TetR-like_transc_reg"/>
</dbReference>
<evidence type="ECO:0000256" key="2">
    <source>
        <dbReference type="PROSITE-ProRule" id="PRU00335"/>
    </source>
</evidence>
<dbReference type="EMBL" id="LQPZ01000026">
    <property type="protein sequence ID" value="ORX03969.1"/>
    <property type="molecule type" value="Genomic_DNA"/>
</dbReference>
<dbReference type="Pfam" id="PF00440">
    <property type="entry name" value="TetR_N"/>
    <property type="match status" value="1"/>
</dbReference>
<dbReference type="SUPFAM" id="SSF46689">
    <property type="entry name" value="Homeodomain-like"/>
    <property type="match status" value="1"/>
</dbReference>
<dbReference type="PROSITE" id="PS50977">
    <property type="entry name" value="HTH_TETR_2"/>
    <property type="match status" value="1"/>
</dbReference>
<sequence length="209" mass="22169">MTRVGVVRDYGGVSAADRLADRRARLVSAARALWGESGINEVTVRGVCSAAGLIPRYFYEQFTDRSALLFAVADEVRDQMLEAMTTAGLTAPGTVADKLRSALTALLDLIAADPHVHRIATGDVGGVAGLAEHRARILTIVTDVIVQRAPDVLSGEAPDPVLLRRNALFLVGGTNQLISAWLENPAESTAELAAHCTELCLSVIRGATR</sequence>
<dbReference type="PANTHER" id="PTHR30055">
    <property type="entry name" value="HTH-TYPE TRANSCRIPTIONAL REGULATOR RUTR"/>
    <property type="match status" value="1"/>
</dbReference>
<dbReference type="InterPro" id="IPR009057">
    <property type="entry name" value="Homeodomain-like_sf"/>
</dbReference>
<dbReference type="RefSeq" id="WP_085110085.1">
    <property type="nucleotide sequence ID" value="NZ_JACKSN010000192.1"/>
</dbReference>
<dbReference type="Gene3D" id="1.10.357.10">
    <property type="entry name" value="Tetracycline Repressor, domain 2"/>
    <property type="match status" value="1"/>
</dbReference>
<dbReference type="InterPro" id="IPR001647">
    <property type="entry name" value="HTH_TetR"/>
</dbReference>
<keyword evidence="5" id="KW-1185">Reference proteome</keyword>
<dbReference type="STRING" id="1798.AWC30_10415"/>
<evidence type="ECO:0000256" key="1">
    <source>
        <dbReference type="ARBA" id="ARBA00023125"/>
    </source>
</evidence>
<dbReference type="Proteomes" id="UP000193090">
    <property type="component" value="Unassembled WGS sequence"/>
</dbReference>
<organism evidence="4 5">
    <name type="scientific">Mycolicibacillus trivialis</name>
    <dbReference type="NCBI Taxonomy" id="1798"/>
    <lineage>
        <taxon>Bacteria</taxon>
        <taxon>Bacillati</taxon>
        <taxon>Actinomycetota</taxon>
        <taxon>Actinomycetes</taxon>
        <taxon>Mycobacteriales</taxon>
        <taxon>Mycobacteriaceae</taxon>
        <taxon>Mycolicibacillus</taxon>
    </lineage>
</organism>
<accession>A0A1X2EJG7</accession>
<proteinExistence type="predicted"/>
<protein>
    <submittedName>
        <fullName evidence="4">Transcriptional regulator</fullName>
    </submittedName>
</protein>
<dbReference type="PANTHER" id="PTHR30055:SF209">
    <property type="entry name" value="POSSIBLE TRANSCRIPTIONAL REGULATORY PROTEIN (PROBABLY TETR-FAMILY)"/>
    <property type="match status" value="1"/>
</dbReference>
<reference evidence="4 5" key="1">
    <citation type="submission" date="2016-01" db="EMBL/GenBank/DDBJ databases">
        <title>The new phylogeny of the genus Mycobacterium.</title>
        <authorList>
            <person name="Tarcisio F."/>
            <person name="Conor M."/>
            <person name="Antonella G."/>
            <person name="Elisabetta G."/>
            <person name="Giulia F.S."/>
            <person name="Sara T."/>
            <person name="Anna F."/>
            <person name="Clotilde B."/>
            <person name="Roberto B."/>
            <person name="Veronica D.S."/>
            <person name="Fabio R."/>
            <person name="Monica P."/>
            <person name="Olivier J."/>
            <person name="Enrico T."/>
            <person name="Nicola S."/>
        </authorList>
    </citation>
    <scope>NUCLEOTIDE SEQUENCE [LARGE SCALE GENOMIC DNA]</scope>
    <source>
        <strain evidence="4 5">DSM 44153</strain>
    </source>
</reference>
<dbReference type="OrthoDB" id="9790413at2"/>
<comment type="caution">
    <text evidence="4">The sequence shown here is derived from an EMBL/GenBank/DDBJ whole genome shotgun (WGS) entry which is preliminary data.</text>
</comment>
<evidence type="ECO:0000313" key="5">
    <source>
        <dbReference type="Proteomes" id="UP000193090"/>
    </source>
</evidence>
<name>A0A1X2EJG7_9MYCO</name>
<keyword evidence="1 2" id="KW-0238">DNA-binding</keyword>
<feature type="DNA-binding region" description="H-T-H motif" evidence="2">
    <location>
        <begin position="43"/>
        <end position="62"/>
    </location>
</feature>